<gene>
    <name evidence="3" type="ORF">MNV_920020</name>
</gene>
<evidence type="ECO:0000256" key="1">
    <source>
        <dbReference type="PROSITE-ProRule" id="PRU00409"/>
    </source>
</evidence>
<accession>A0A284VUJ7</accession>
<keyword evidence="1" id="KW-0067">ATP-binding</keyword>
<dbReference type="Gene3D" id="2.30.36.100">
    <property type="match status" value="1"/>
</dbReference>
<keyword evidence="4" id="KW-1185">Reference proteome</keyword>
<dbReference type="RefSeq" id="WP_096207365.1">
    <property type="nucleotide sequence ID" value="NZ_FZMP01000243.1"/>
</dbReference>
<dbReference type="Proteomes" id="UP000218615">
    <property type="component" value="Unassembled WGS sequence"/>
</dbReference>
<protein>
    <recommendedName>
        <fullName evidence="2">ATP-grasp domain-containing protein</fullName>
    </recommendedName>
</protein>
<proteinExistence type="predicted"/>
<evidence type="ECO:0000259" key="2">
    <source>
        <dbReference type="PROSITE" id="PS50975"/>
    </source>
</evidence>
<dbReference type="EMBL" id="FZMP01000243">
    <property type="protein sequence ID" value="SNQ62853.1"/>
    <property type="molecule type" value="Genomic_DNA"/>
</dbReference>
<dbReference type="OrthoDB" id="133985at2157"/>
<feature type="domain" description="ATP-grasp" evidence="2">
    <location>
        <begin position="90"/>
        <end position="275"/>
    </location>
</feature>
<dbReference type="PROSITE" id="PS50975">
    <property type="entry name" value="ATP_GRASP"/>
    <property type="match status" value="1"/>
</dbReference>
<dbReference type="InterPro" id="IPR003806">
    <property type="entry name" value="ATP-grasp_PylC-type"/>
</dbReference>
<evidence type="ECO:0000313" key="4">
    <source>
        <dbReference type="Proteomes" id="UP000218615"/>
    </source>
</evidence>
<dbReference type="Gene3D" id="3.40.50.11770">
    <property type="match status" value="1"/>
</dbReference>
<organism evidence="3 4">
    <name type="scientific">Candidatus Methanoperedens nitratireducens</name>
    <dbReference type="NCBI Taxonomy" id="1392998"/>
    <lineage>
        <taxon>Archaea</taxon>
        <taxon>Methanobacteriati</taxon>
        <taxon>Methanobacteriota</taxon>
        <taxon>Stenosarchaea group</taxon>
        <taxon>Methanomicrobia</taxon>
        <taxon>Methanosarcinales</taxon>
        <taxon>ANME-2 cluster</taxon>
        <taxon>Candidatus Methanoperedentaceae</taxon>
        <taxon>Candidatus Methanoperedens</taxon>
    </lineage>
</organism>
<dbReference type="GO" id="GO:0005524">
    <property type="term" value="F:ATP binding"/>
    <property type="evidence" value="ECO:0007669"/>
    <property type="project" value="UniProtKB-UniRule"/>
</dbReference>
<dbReference type="InterPro" id="IPR011761">
    <property type="entry name" value="ATP-grasp"/>
</dbReference>
<dbReference type="AlphaFoldDB" id="A0A284VUJ7"/>
<name>A0A284VUJ7_9EURY</name>
<dbReference type="InterPro" id="IPR024710">
    <property type="entry name" value="MfnD"/>
</dbReference>
<sequence>MKIMIAEYAVGAGIPEFMPEGRAMLGTLVRSFVSCGHDVLYPTSGMLIDAGTAVRTEQFEKTIAKLSKDCDAGLVIAPDEILGDLTGLVEDNTENLGCPSGSVRLCADKLECTRALERGKIPVPHTIGSGEYKGDHIIKPRFGCASEGIHKSSAGKVEDGFIATRFIEGEHLSTSIITGKTQLLLTVNKQLIEINRDVSYKGGIVPYHCDMNNEIVEVAKKTLKTLGCRGYAGVDIVLGDKPYVVDVNPRPTTSIIGISRVMEAEIADLILRSRFGELPASVGVIGSFTFKKEELFRL</sequence>
<dbReference type="SUPFAM" id="SSF56059">
    <property type="entry name" value="Glutathione synthetase ATP-binding domain-like"/>
    <property type="match status" value="1"/>
</dbReference>
<dbReference type="Pfam" id="PF02655">
    <property type="entry name" value="ATP-grasp_3"/>
    <property type="match status" value="1"/>
</dbReference>
<dbReference type="PIRSF" id="PIRSF016766">
    <property type="entry name" value="UCP016766_ATPgrasp"/>
    <property type="match status" value="1"/>
</dbReference>
<evidence type="ECO:0000313" key="3">
    <source>
        <dbReference type="EMBL" id="SNQ62853.1"/>
    </source>
</evidence>
<dbReference type="GO" id="GO:0046872">
    <property type="term" value="F:metal ion binding"/>
    <property type="evidence" value="ECO:0007669"/>
    <property type="project" value="InterPro"/>
</dbReference>
<keyword evidence="1" id="KW-0547">Nucleotide-binding</keyword>
<reference evidence="4" key="1">
    <citation type="submission" date="2017-06" db="EMBL/GenBank/DDBJ databases">
        <authorList>
            <person name="Cremers G."/>
        </authorList>
    </citation>
    <scope>NUCLEOTIDE SEQUENCE [LARGE SCALE GENOMIC DNA]</scope>
</reference>
<dbReference type="Gene3D" id="3.30.470.20">
    <property type="entry name" value="ATP-grasp fold, B domain"/>
    <property type="match status" value="1"/>
</dbReference>